<reference evidence="1 3" key="1">
    <citation type="submission" date="2020-01" db="EMBL/GenBank/DDBJ databases">
        <title>Insect and environment-associated Actinomycetes.</title>
        <authorList>
            <person name="Currrie C."/>
            <person name="Chevrette M."/>
            <person name="Carlson C."/>
            <person name="Stubbendieck R."/>
            <person name="Wendt-Pienkowski E."/>
        </authorList>
    </citation>
    <scope>NUCLEOTIDE SEQUENCE [LARGE SCALE GENOMIC DNA]</scope>
    <source>
        <strain evidence="1 3">SID10258</strain>
    </source>
</reference>
<name>A0A6L9Q814_9ACTN</name>
<organism evidence="1 3">
    <name type="scientific">Actinomadura bangladeshensis</name>
    <dbReference type="NCBI Taxonomy" id="453573"/>
    <lineage>
        <taxon>Bacteria</taxon>
        <taxon>Bacillati</taxon>
        <taxon>Actinomycetota</taxon>
        <taxon>Actinomycetes</taxon>
        <taxon>Streptosporangiales</taxon>
        <taxon>Thermomonosporaceae</taxon>
        <taxon>Actinomadura</taxon>
    </lineage>
</organism>
<proteinExistence type="predicted"/>
<comment type="caution">
    <text evidence="1">The sequence shown here is derived from an EMBL/GenBank/DDBJ whole genome shotgun (WGS) entry which is preliminary data.</text>
</comment>
<gene>
    <name evidence="1" type="ORF">G3I70_03375</name>
    <name evidence="2" type="ORF">G3I70_08365</name>
</gene>
<dbReference type="Proteomes" id="UP000475532">
    <property type="component" value="Unassembled WGS sequence"/>
</dbReference>
<dbReference type="EMBL" id="JAAGLI010000213">
    <property type="protein sequence ID" value="NEA22501.1"/>
    <property type="molecule type" value="Genomic_DNA"/>
</dbReference>
<evidence type="ECO:0000313" key="3">
    <source>
        <dbReference type="Proteomes" id="UP000475532"/>
    </source>
</evidence>
<evidence type="ECO:0000313" key="1">
    <source>
        <dbReference type="EMBL" id="NEA21541.1"/>
    </source>
</evidence>
<protein>
    <submittedName>
        <fullName evidence="1">Helix-turn-helix domain-containing protein</fullName>
    </submittedName>
</protein>
<dbReference type="EMBL" id="JAAGLI010000093">
    <property type="protein sequence ID" value="NEA21541.1"/>
    <property type="molecule type" value="Genomic_DNA"/>
</dbReference>
<dbReference type="RefSeq" id="WP_163053168.1">
    <property type="nucleotide sequence ID" value="NZ_JAAGLI010000093.1"/>
</dbReference>
<evidence type="ECO:0000313" key="2">
    <source>
        <dbReference type="EMBL" id="NEA22501.1"/>
    </source>
</evidence>
<accession>A0A6L9Q814</accession>
<sequence>MTAPATAACEITCPHLHTPEETSPLIGGAWTARTLRDKAGRKEIPHTRIGRAIRFSHDDIAQLIRDGASGRATRLRRDSRRHS</sequence>
<dbReference type="AlphaFoldDB" id="A0A6L9Q814"/>